<dbReference type="PROSITE" id="PS50199">
    <property type="entry name" value="ZF_RANBP2_2"/>
    <property type="match status" value="5"/>
</dbReference>
<evidence type="ECO:0000256" key="2">
    <source>
        <dbReference type="ARBA" id="ARBA00022771"/>
    </source>
</evidence>
<evidence type="ECO:0000313" key="7">
    <source>
        <dbReference type="EMBL" id="KAK9039772.1"/>
    </source>
</evidence>
<evidence type="ECO:0000256" key="3">
    <source>
        <dbReference type="ARBA" id="ARBA00022833"/>
    </source>
</evidence>
<organism evidence="7 8">
    <name type="scientific">Hibiscus sabdariffa</name>
    <name type="common">roselle</name>
    <dbReference type="NCBI Taxonomy" id="183260"/>
    <lineage>
        <taxon>Eukaryota</taxon>
        <taxon>Viridiplantae</taxon>
        <taxon>Streptophyta</taxon>
        <taxon>Embryophyta</taxon>
        <taxon>Tracheophyta</taxon>
        <taxon>Spermatophyta</taxon>
        <taxon>Magnoliopsida</taxon>
        <taxon>eudicotyledons</taxon>
        <taxon>Gunneridae</taxon>
        <taxon>Pentapetalae</taxon>
        <taxon>rosids</taxon>
        <taxon>malvids</taxon>
        <taxon>Malvales</taxon>
        <taxon>Malvaceae</taxon>
        <taxon>Malvoideae</taxon>
        <taxon>Hibiscus</taxon>
    </lineage>
</organism>
<feature type="domain" description="RanBP2-type" evidence="6">
    <location>
        <begin position="385"/>
        <end position="414"/>
    </location>
</feature>
<dbReference type="PANTHER" id="PTHR23111:SF40">
    <property type="entry name" value="RNA-BINDING PROTEIN INVOLVED IN HETEROCHROMATIN ASSEMBLY-RELATED"/>
    <property type="match status" value="1"/>
</dbReference>
<keyword evidence="2 4" id="KW-0863">Zinc-finger</keyword>
<protein>
    <recommendedName>
        <fullName evidence="6">RanBP2-type domain-containing protein</fullName>
    </recommendedName>
</protein>
<dbReference type="EMBL" id="JBBPBN010000004">
    <property type="protein sequence ID" value="KAK9039772.1"/>
    <property type="molecule type" value="Genomic_DNA"/>
</dbReference>
<feature type="region of interest" description="Disordered" evidence="5">
    <location>
        <begin position="444"/>
        <end position="465"/>
    </location>
</feature>
<evidence type="ECO:0000256" key="5">
    <source>
        <dbReference type="SAM" id="MobiDB-lite"/>
    </source>
</evidence>
<dbReference type="PANTHER" id="PTHR23111">
    <property type="entry name" value="ZINC FINGER PROTEIN"/>
    <property type="match status" value="1"/>
</dbReference>
<comment type="caution">
    <text evidence="7">The sequence shown here is derived from an EMBL/GenBank/DDBJ whole genome shotgun (WGS) entry which is preliminary data.</text>
</comment>
<accession>A0ABR2TRB2</accession>
<dbReference type="Proteomes" id="UP001396334">
    <property type="component" value="Unassembled WGS sequence"/>
</dbReference>
<dbReference type="Pfam" id="PF00641">
    <property type="entry name" value="Zn_ribbon_RanBP"/>
    <property type="match status" value="5"/>
</dbReference>
<feature type="compositionally biased region" description="Basic and acidic residues" evidence="5">
    <location>
        <begin position="444"/>
        <end position="458"/>
    </location>
</feature>
<evidence type="ECO:0000256" key="1">
    <source>
        <dbReference type="ARBA" id="ARBA00022723"/>
    </source>
</evidence>
<proteinExistence type="predicted"/>
<keyword evidence="8" id="KW-1185">Reference proteome</keyword>
<feature type="domain" description="RanBP2-type" evidence="6">
    <location>
        <begin position="268"/>
        <end position="297"/>
    </location>
</feature>
<evidence type="ECO:0000259" key="6">
    <source>
        <dbReference type="PROSITE" id="PS50199"/>
    </source>
</evidence>
<dbReference type="Gene3D" id="4.10.1060.10">
    <property type="entry name" value="Zinc finger, RanBP2-type"/>
    <property type="match status" value="5"/>
</dbReference>
<evidence type="ECO:0000313" key="8">
    <source>
        <dbReference type="Proteomes" id="UP001396334"/>
    </source>
</evidence>
<gene>
    <name evidence="7" type="ORF">V6N11_014963</name>
</gene>
<evidence type="ECO:0000256" key="4">
    <source>
        <dbReference type="PROSITE-ProRule" id="PRU00322"/>
    </source>
</evidence>
<dbReference type="InterPro" id="IPR001876">
    <property type="entry name" value="Znf_RanBP2"/>
</dbReference>
<dbReference type="InterPro" id="IPR036443">
    <property type="entry name" value="Znf_RanBP2_sf"/>
</dbReference>
<keyword evidence="1" id="KW-0479">Metal-binding</keyword>
<feature type="domain" description="RanBP2-type" evidence="6">
    <location>
        <begin position="418"/>
        <end position="447"/>
    </location>
</feature>
<dbReference type="SUPFAM" id="SSF90209">
    <property type="entry name" value="Ran binding protein zinc finger-like"/>
    <property type="match status" value="5"/>
</dbReference>
<dbReference type="SMART" id="SM00547">
    <property type="entry name" value="ZnF_RBZ"/>
    <property type="match status" value="5"/>
</dbReference>
<reference evidence="7 8" key="1">
    <citation type="journal article" date="2024" name="G3 (Bethesda)">
        <title>Genome assembly of Hibiscus sabdariffa L. provides insights into metabolisms of medicinal natural products.</title>
        <authorList>
            <person name="Kim T."/>
        </authorList>
    </citation>
    <scope>NUCLEOTIDE SEQUENCE [LARGE SCALE GENOMIC DNA]</scope>
    <source>
        <strain evidence="7">TK-2024</strain>
        <tissue evidence="7">Old leaves</tissue>
    </source>
</reference>
<feature type="domain" description="RanBP2-type" evidence="6">
    <location>
        <begin position="346"/>
        <end position="375"/>
    </location>
</feature>
<feature type="domain" description="RanBP2-type" evidence="6">
    <location>
        <begin position="307"/>
        <end position="336"/>
    </location>
</feature>
<dbReference type="PROSITE" id="PS01358">
    <property type="entry name" value="ZF_RANBP2_1"/>
    <property type="match status" value="3"/>
</dbReference>
<sequence>MSASTFLMFSSSLIRARKPLFYPFSSKPLPALSLRFHRYTSSPAALDTLNSNSAAAEPPVSAPQSHPWPEWGTFIDKLKSKGYFVEANNAAASDAANDYNDMNFVKEACISFGRDRFDLLKLLSSDDIQTVVGSGCPNLLRKSVNSAKRLRAHVQLDEGDVCSTCNLRGSCDRAYVTLKESEASARTVDVVSILLSYALDPLVISEGEKPAGRERIDASARNLLSDLTKLSDTSCDVELPKPTAKAPPRKKKTVSAYDDEEFVNVEMKRGDWMCPRCNFLNFSKNLQCLKCKEDGPKSVRGDEIEMKKGDWVCSGCNFLNFSKNLQCLKCKEDGPKSVRGDEIEMKEGDWICSGCNFMNFSRNTRCLKCKAEGPKKVETGVVEMKKGDWNCPGCGFMNFSNNKKCLRCQGTRPKRELNPGEWECPSCDFVNFRRNQVCRKCKDERPKEPANGYDEHTWRRPQRSY</sequence>
<name>A0ABR2TRB2_9ROSI</name>
<keyword evidence="3" id="KW-0862">Zinc</keyword>